<evidence type="ECO:0008006" key="3">
    <source>
        <dbReference type="Google" id="ProtNLM"/>
    </source>
</evidence>
<dbReference type="Proteomes" id="UP000192333">
    <property type="component" value="Chromosome I"/>
</dbReference>
<protein>
    <recommendedName>
        <fullName evidence="3">YceI-like domain-containing protein</fullName>
    </recommendedName>
</protein>
<keyword evidence="2" id="KW-1185">Reference proteome</keyword>
<dbReference type="EMBL" id="LT838813">
    <property type="protein sequence ID" value="SMD45254.1"/>
    <property type="molecule type" value="Genomic_DNA"/>
</dbReference>
<dbReference type="SUPFAM" id="SSF101874">
    <property type="entry name" value="YceI-like"/>
    <property type="match status" value="1"/>
</dbReference>
<dbReference type="AlphaFoldDB" id="A0A1W2H8Z3"/>
<gene>
    <name evidence="1" type="ORF">SAMN00777080_3902</name>
</gene>
<evidence type="ECO:0000313" key="1">
    <source>
        <dbReference type="EMBL" id="SMD45254.1"/>
    </source>
</evidence>
<dbReference type="RefSeq" id="WP_084121991.1">
    <property type="nucleotide sequence ID" value="NZ_LT838813.1"/>
</dbReference>
<name>A0A1W2H8Z3_9BACT</name>
<sequence length="173" mass="19460">MRVLLILFLILLNPDLKEREVIVTKKVITVSGQTSIGGFNCDYAKNGLKDTLYIDYDKSGKDLIFDIPVNDFSCGNFLLNRDFRKTIKAEQFPTAKVKVRNLKSNYGHYTCDLSVDLVGKKLNFPALVLKRTPAGVSGYLVLSFEELALETPKKMGGLIKVEEELHLEIQLGF</sequence>
<dbReference type="InterPro" id="IPR036761">
    <property type="entry name" value="TTHA0802/YceI-like_sf"/>
</dbReference>
<dbReference type="OrthoDB" id="9794147at2"/>
<proteinExistence type="predicted"/>
<evidence type="ECO:0000313" key="2">
    <source>
        <dbReference type="Proteomes" id="UP000192333"/>
    </source>
</evidence>
<dbReference type="STRING" id="758820.SAMN00777080_3902"/>
<reference evidence="2" key="1">
    <citation type="submission" date="2017-04" db="EMBL/GenBank/DDBJ databases">
        <authorList>
            <person name="Varghese N."/>
            <person name="Submissions S."/>
        </authorList>
    </citation>
    <scope>NUCLEOTIDE SEQUENCE [LARGE SCALE GENOMIC DNA]</scope>
    <source>
        <strain evidence="2">DSM 16537</strain>
    </source>
</reference>
<dbReference type="Gene3D" id="2.40.128.110">
    <property type="entry name" value="Lipid/polyisoprenoid-binding, YceI-like"/>
    <property type="match status" value="1"/>
</dbReference>
<organism evidence="1 2">
    <name type="scientific">Aquiflexum balticum DSM 16537</name>
    <dbReference type="NCBI Taxonomy" id="758820"/>
    <lineage>
        <taxon>Bacteria</taxon>
        <taxon>Pseudomonadati</taxon>
        <taxon>Bacteroidota</taxon>
        <taxon>Cytophagia</taxon>
        <taxon>Cytophagales</taxon>
        <taxon>Cyclobacteriaceae</taxon>
        <taxon>Aquiflexum</taxon>
    </lineage>
</organism>
<accession>A0A1W2H8Z3</accession>